<sequence>MSVKLPPVEKLPLALRKSVRDDWDAKKGDIETKLSEIFGVAWTINVNPNQVYAYAKDGYAKENLGACLHEYFDSATRRLDEFKDTFKEDGVNELNTICHAHAMTIDIDEEKRFSYCGADVFEGQLRLLFAPGNLGTNISYCLDRDVLKKALNEAPPPEGAAGMSYAARTSIRVEFEPKIEAVRETIGELLAKPDIKLTPNFEDSFEKLLAESKVKKTGLTKDWQEYLGGWTRGYFEGLASQLRWQKFEDDELLQEGFHDVVDKGEIAFRIVDKLTQGSYNECVIEDGILYLQTTTKTWGSNVDDAASKLMDKL</sequence>
<evidence type="ECO:0000313" key="1">
    <source>
        <dbReference type="EMBL" id="GAP91548.1"/>
    </source>
</evidence>
<gene>
    <name evidence="1" type="ORF">SAMD00023353_6500460</name>
</gene>
<dbReference type="Proteomes" id="UP000054516">
    <property type="component" value="Unassembled WGS sequence"/>
</dbReference>
<protein>
    <submittedName>
        <fullName evidence="1">Uncharacterized protein</fullName>
    </submittedName>
</protein>
<organism evidence="1">
    <name type="scientific">Rosellinia necatrix</name>
    <name type="common">White root-rot fungus</name>
    <dbReference type="NCBI Taxonomy" id="77044"/>
    <lineage>
        <taxon>Eukaryota</taxon>
        <taxon>Fungi</taxon>
        <taxon>Dikarya</taxon>
        <taxon>Ascomycota</taxon>
        <taxon>Pezizomycotina</taxon>
        <taxon>Sordariomycetes</taxon>
        <taxon>Xylariomycetidae</taxon>
        <taxon>Xylariales</taxon>
        <taxon>Xylariaceae</taxon>
        <taxon>Rosellinia</taxon>
    </lineage>
</organism>
<evidence type="ECO:0000313" key="2">
    <source>
        <dbReference type="Proteomes" id="UP000054516"/>
    </source>
</evidence>
<proteinExistence type="predicted"/>
<dbReference type="OrthoDB" id="2364174at2759"/>
<dbReference type="AlphaFoldDB" id="A0A1W2TSP1"/>
<keyword evidence="2" id="KW-1185">Reference proteome</keyword>
<dbReference type="EMBL" id="DF977510">
    <property type="protein sequence ID" value="GAP91548.1"/>
    <property type="molecule type" value="Genomic_DNA"/>
</dbReference>
<dbReference type="OMA" id="RDSWENT"/>
<reference evidence="1" key="1">
    <citation type="submission" date="2016-03" db="EMBL/GenBank/DDBJ databases">
        <title>Draft genome sequence of Rosellinia necatrix.</title>
        <authorList>
            <person name="Kanematsu S."/>
        </authorList>
    </citation>
    <scope>NUCLEOTIDE SEQUENCE [LARGE SCALE GENOMIC DNA]</scope>
    <source>
        <strain evidence="1">W97</strain>
    </source>
</reference>
<accession>A0A1W2TSP1</accession>
<name>A0A1W2TSP1_ROSNE</name>